<feature type="domain" description="ParB/Spo0J HTH" evidence="1">
    <location>
        <begin position="157"/>
        <end position="219"/>
    </location>
</feature>
<dbReference type="InterPro" id="IPR050336">
    <property type="entry name" value="Chromosome_partition/occlusion"/>
</dbReference>
<sequence length="246" mass="28129">MNDMEARELSLVENWFREDLAKGDSEKAVYEAFKVGIEEGIYESQSDMAEKTGISDNTISRIVQRMEDEKGLNLSRGIKKKLTYRDFSSTRSLKDDPALRKKVLSLTENVARDNLTKIEEARAYGKYITDNGYETNLLDELEENPNNVRIPSHDHPQVKELADQIGKYTSSQTINSRLQLLTLPEEVQNAVESGEVTLRVAEYIARLRQLDDSEFAERKMKELALSRDLPLFSRVVEIFPEGSSNF</sequence>
<accession>A0A133US18</accession>
<protein>
    <recommendedName>
        <fullName evidence="1">ParB/Spo0J HTH domain-containing protein</fullName>
    </recommendedName>
</protein>
<proteinExistence type="predicted"/>
<dbReference type="InterPro" id="IPR041468">
    <property type="entry name" value="HTH_ParB/Spo0J"/>
</dbReference>
<evidence type="ECO:0000313" key="2">
    <source>
        <dbReference type="EMBL" id="KXA96920.1"/>
    </source>
</evidence>
<dbReference type="Gene3D" id="1.10.10.2830">
    <property type="match status" value="2"/>
</dbReference>
<dbReference type="PANTHER" id="PTHR33375:SF1">
    <property type="entry name" value="CHROMOSOME-PARTITIONING PROTEIN PARB-RELATED"/>
    <property type="match status" value="1"/>
</dbReference>
<dbReference type="AlphaFoldDB" id="A0A133US18"/>
<dbReference type="Proteomes" id="UP000070414">
    <property type="component" value="Unassembled WGS sequence"/>
</dbReference>
<name>A0A133US18_9EURY</name>
<evidence type="ECO:0000259" key="1">
    <source>
        <dbReference type="Pfam" id="PF17762"/>
    </source>
</evidence>
<reference evidence="2 3" key="1">
    <citation type="journal article" date="2016" name="Sci. Rep.">
        <title>Metabolic traits of an uncultured archaeal lineage -MSBL1- from brine pools of the Red Sea.</title>
        <authorList>
            <person name="Mwirichia R."/>
            <person name="Alam I."/>
            <person name="Rashid M."/>
            <person name="Vinu M."/>
            <person name="Ba-Alawi W."/>
            <person name="Anthony Kamau A."/>
            <person name="Kamanda Ngugi D."/>
            <person name="Goker M."/>
            <person name="Klenk H.P."/>
            <person name="Bajic V."/>
            <person name="Stingl U."/>
        </authorList>
    </citation>
    <scope>NUCLEOTIDE SEQUENCE [LARGE SCALE GENOMIC DNA]</scope>
    <source>
        <strain evidence="2">SCGC-AAA259I14</strain>
    </source>
</reference>
<dbReference type="GO" id="GO:0007059">
    <property type="term" value="P:chromosome segregation"/>
    <property type="evidence" value="ECO:0007669"/>
    <property type="project" value="TreeGrafter"/>
</dbReference>
<organism evidence="2 3">
    <name type="scientific">candidate division MSBL1 archaeon SCGC-AAA259I14</name>
    <dbReference type="NCBI Taxonomy" id="1698268"/>
    <lineage>
        <taxon>Archaea</taxon>
        <taxon>Methanobacteriati</taxon>
        <taxon>Methanobacteriota</taxon>
        <taxon>candidate division MSBL1</taxon>
    </lineage>
</organism>
<dbReference type="SUPFAM" id="SSF109709">
    <property type="entry name" value="KorB DNA-binding domain-like"/>
    <property type="match status" value="1"/>
</dbReference>
<comment type="caution">
    <text evidence="2">The sequence shown here is derived from an EMBL/GenBank/DDBJ whole genome shotgun (WGS) entry which is preliminary data.</text>
</comment>
<dbReference type="PANTHER" id="PTHR33375">
    <property type="entry name" value="CHROMOSOME-PARTITIONING PROTEIN PARB-RELATED"/>
    <property type="match status" value="1"/>
</dbReference>
<keyword evidence="3" id="KW-1185">Reference proteome</keyword>
<dbReference type="Pfam" id="PF17762">
    <property type="entry name" value="HTH_ParB"/>
    <property type="match status" value="1"/>
</dbReference>
<evidence type="ECO:0000313" key="3">
    <source>
        <dbReference type="Proteomes" id="UP000070414"/>
    </source>
</evidence>
<dbReference type="EMBL" id="LHXS01000035">
    <property type="protein sequence ID" value="KXA96920.1"/>
    <property type="molecule type" value="Genomic_DNA"/>
</dbReference>
<dbReference type="GO" id="GO:0005694">
    <property type="term" value="C:chromosome"/>
    <property type="evidence" value="ECO:0007669"/>
    <property type="project" value="TreeGrafter"/>
</dbReference>
<gene>
    <name evidence="2" type="ORF">AKJ38_02315</name>
</gene>